<keyword evidence="4" id="KW-1185">Reference proteome</keyword>
<gene>
    <name evidence="3" type="ORF">LTR36_002648</name>
</gene>
<evidence type="ECO:0000313" key="3">
    <source>
        <dbReference type="EMBL" id="KAK4545694.1"/>
    </source>
</evidence>
<protein>
    <recommendedName>
        <fullName evidence="2">F-box domain-containing protein</fullName>
    </recommendedName>
</protein>
<dbReference type="PROSITE" id="PS50181">
    <property type="entry name" value="FBOX"/>
    <property type="match status" value="1"/>
</dbReference>
<evidence type="ECO:0000313" key="4">
    <source>
        <dbReference type="Proteomes" id="UP001324427"/>
    </source>
</evidence>
<organism evidence="3 4">
    <name type="scientific">Oleoguttula mirabilis</name>
    <dbReference type="NCBI Taxonomy" id="1507867"/>
    <lineage>
        <taxon>Eukaryota</taxon>
        <taxon>Fungi</taxon>
        <taxon>Dikarya</taxon>
        <taxon>Ascomycota</taxon>
        <taxon>Pezizomycotina</taxon>
        <taxon>Dothideomycetes</taxon>
        <taxon>Dothideomycetidae</taxon>
        <taxon>Mycosphaerellales</taxon>
        <taxon>Teratosphaeriaceae</taxon>
        <taxon>Oleoguttula</taxon>
    </lineage>
</organism>
<feature type="region of interest" description="Disordered" evidence="1">
    <location>
        <begin position="47"/>
        <end position="75"/>
    </location>
</feature>
<dbReference type="InterPro" id="IPR001810">
    <property type="entry name" value="F-box_dom"/>
</dbReference>
<dbReference type="Proteomes" id="UP001324427">
    <property type="component" value="Unassembled WGS sequence"/>
</dbReference>
<dbReference type="Pfam" id="PF00646">
    <property type="entry name" value="F-box"/>
    <property type="match status" value="1"/>
</dbReference>
<evidence type="ECO:0000259" key="2">
    <source>
        <dbReference type="PROSITE" id="PS50181"/>
    </source>
</evidence>
<dbReference type="AlphaFoldDB" id="A0AAV9JK92"/>
<dbReference type="InterPro" id="IPR036047">
    <property type="entry name" value="F-box-like_dom_sf"/>
</dbReference>
<feature type="domain" description="F-box" evidence="2">
    <location>
        <begin position="140"/>
        <end position="171"/>
    </location>
</feature>
<dbReference type="EMBL" id="JAVFHQ010000018">
    <property type="protein sequence ID" value="KAK4545694.1"/>
    <property type="molecule type" value="Genomic_DNA"/>
</dbReference>
<evidence type="ECO:0000256" key="1">
    <source>
        <dbReference type="SAM" id="MobiDB-lite"/>
    </source>
</evidence>
<feature type="compositionally biased region" description="Basic residues" evidence="1">
    <location>
        <begin position="47"/>
        <end position="60"/>
    </location>
</feature>
<reference evidence="3 4" key="1">
    <citation type="submission" date="2021-11" db="EMBL/GenBank/DDBJ databases">
        <title>Black yeast isolated from Biological Soil Crust.</title>
        <authorList>
            <person name="Kurbessoian T."/>
        </authorList>
    </citation>
    <scope>NUCLEOTIDE SEQUENCE [LARGE SCALE GENOMIC DNA]</scope>
    <source>
        <strain evidence="3 4">CCFEE 5522</strain>
    </source>
</reference>
<name>A0AAV9JK92_9PEZI</name>
<dbReference type="CDD" id="cd09917">
    <property type="entry name" value="F-box_SF"/>
    <property type="match status" value="1"/>
</dbReference>
<sequence>MDWNTPDLTSWPAKLVIRVGKKLRSNKQFSQEAIDRNNARAADLRQRRRAEHAHKNHYQVRRSEDTSNSHQSGVNELGEREYSAFGGEHKDHTDMLHRLAHHDSFDSLVDQMVDKHALKDPYFDSAAHGDALRRVSTIHERLIENLPDELWKRIVSYLNLADAASLALSSKALHRKLGSTPIDSLNEPQNKHHKIAFLRSMDHKLPRHLFCFPCAKYHLRLKPGKESLKADYVNNPLFVCPAAKSSVLPRMRLTQGRELPYSFVQLALRNNHSRAHGIDEDSLGRRWKHSESGWSHRTRFMVHDGRLFIRVVSQSFVPPAVTLTKTAERHILYDMQEYSPLFSHCAHWQDGDLMKMCKCWLSHVPAPPESYIQQLKKAPKISRTAAHPAFIVRGCDWCRPARRCPECPTEYLIEIQMMEDPQDHVRPFKHAIVVTRWSDLGNGSSPYTSPEWTAINGSAVPSEEEGGHEYESFSHVGRRAVSGIFESHVSGSIPGQRMLSLNPKNAKLGEEGHGWY</sequence>
<accession>A0AAV9JK92</accession>
<comment type="caution">
    <text evidence="3">The sequence shown here is derived from an EMBL/GenBank/DDBJ whole genome shotgun (WGS) entry which is preliminary data.</text>
</comment>
<dbReference type="SUPFAM" id="SSF81383">
    <property type="entry name" value="F-box domain"/>
    <property type="match status" value="1"/>
</dbReference>
<proteinExistence type="predicted"/>